<keyword evidence="3" id="KW-0202">Cytokine</keyword>
<evidence type="ECO:0000256" key="6">
    <source>
        <dbReference type="ARBA" id="ARBA00036735"/>
    </source>
</evidence>
<comment type="similarity">
    <text evidence="2">Belongs to the MIF family.</text>
</comment>
<name>A0A0N1I920_LEPSE</name>
<comment type="catalytic activity">
    <reaction evidence="7">
        <text>L-dopachrome = 5,6-dihydroxyindole-2-carboxylate</text>
        <dbReference type="Rhea" id="RHEA:13041"/>
        <dbReference type="ChEBI" id="CHEBI:16875"/>
        <dbReference type="ChEBI" id="CHEBI:57509"/>
        <dbReference type="EC" id="5.3.3.12"/>
    </reaction>
</comment>
<evidence type="ECO:0000256" key="1">
    <source>
        <dbReference type="ARBA" id="ARBA00004613"/>
    </source>
</evidence>
<dbReference type="EC" id="5.3.2.1" evidence="9"/>
<evidence type="ECO:0000256" key="4">
    <source>
        <dbReference type="ARBA" id="ARBA00022525"/>
    </source>
</evidence>
<dbReference type="SUPFAM" id="SSF55331">
    <property type="entry name" value="Tautomerase/MIF"/>
    <property type="match status" value="1"/>
</dbReference>
<evidence type="ECO:0000256" key="10">
    <source>
        <dbReference type="ARBA" id="ARBA00041631"/>
    </source>
</evidence>
<dbReference type="Pfam" id="PF01187">
    <property type="entry name" value="MIF"/>
    <property type="match status" value="1"/>
</dbReference>
<keyword evidence="14" id="KW-1185">Reference proteome</keyword>
<evidence type="ECO:0000256" key="11">
    <source>
        <dbReference type="ARBA" id="ARBA00041912"/>
    </source>
</evidence>
<keyword evidence="5" id="KW-0413">Isomerase</keyword>
<dbReference type="Proteomes" id="UP000038009">
    <property type="component" value="Unassembled WGS sequence"/>
</dbReference>
<evidence type="ECO:0000256" key="8">
    <source>
        <dbReference type="ARBA" id="ARBA00038932"/>
    </source>
</evidence>
<dbReference type="GO" id="GO:0050178">
    <property type="term" value="F:phenylpyruvate tautomerase activity"/>
    <property type="evidence" value="ECO:0007669"/>
    <property type="project" value="UniProtKB-EC"/>
</dbReference>
<evidence type="ECO:0000256" key="12">
    <source>
        <dbReference type="ARBA" id="ARBA00042730"/>
    </source>
</evidence>
<dbReference type="EC" id="5.3.3.12" evidence="8"/>
<dbReference type="AlphaFoldDB" id="A0A0N1I920"/>
<gene>
    <name evidence="13" type="ORF">ABL78_1407</name>
</gene>
<accession>A0A0N1I920</accession>
<comment type="catalytic activity">
    <reaction evidence="6">
        <text>3-phenylpyruvate = enol-phenylpyruvate</text>
        <dbReference type="Rhea" id="RHEA:17097"/>
        <dbReference type="ChEBI" id="CHEBI:16815"/>
        <dbReference type="ChEBI" id="CHEBI:18005"/>
        <dbReference type="EC" id="5.3.2.1"/>
    </reaction>
</comment>
<evidence type="ECO:0000313" key="14">
    <source>
        <dbReference type="Proteomes" id="UP000038009"/>
    </source>
</evidence>
<protein>
    <recommendedName>
        <fullName evidence="12">L-dopachrome isomerase</fullName>
        <ecNumber evidence="9">5.3.2.1</ecNumber>
        <ecNumber evidence="8">5.3.3.12</ecNumber>
    </recommendedName>
    <alternativeName>
        <fullName evidence="10">L-dopachrome tautomerase</fullName>
    </alternativeName>
    <alternativeName>
        <fullName evidence="11">Phenylpyruvate tautomerase</fullName>
    </alternativeName>
</protein>
<evidence type="ECO:0000256" key="2">
    <source>
        <dbReference type="ARBA" id="ARBA00005851"/>
    </source>
</evidence>
<dbReference type="PANTHER" id="PTHR11954:SF6">
    <property type="entry name" value="MACROPHAGE MIGRATION INHIBITORY FACTOR"/>
    <property type="match status" value="1"/>
</dbReference>
<dbReference type="InterPro" id="IPR001398">
    <property type="entry name" value="Macrophage_inhib_fac"/>
</dbReference>
<comment type="subcellular location">
    <subcellularLocation>
        <location evidence="1">Secreted</location>
    </subcellularLocation>
</comment>
<dbReference type="GO" id="GO:0005615">
    <property type="term" value="C:extracellular space"/>
    <property type="evidence" value="ECO:0007669"/>
    <property type="project" value="UniProtKB-KW"/>
</dbReference>
<evidence type="ECO:0000256" key="7">
    <source>
        <dbReference type="ARBA" id="ARBA00036823"/>
    </source>
</evidence>
<reference evidence="13 14" key="1">
    <citation type="journal article" date="2015" name="PLoS Pathog.">
        <title>Leptomonas seymouri: Adaptations to the Dixenous Life Cycle Analyzed by Genome Sequencing, Transcriptome Profiling and Co-infection with Leishmania donovani.</title>
        <authorList>
            <person name="Kraeva N."/>
            <person name="Butenko A."/>
            <person name="Hlavacova J."/>
            <person name="Kostygov A."/>
            <person name="Myskova J."/>
            <person name="Grybchuk D."/>
            <person name="Lestinova T."/>
            <person name="Votypka J."/>
            <person name="Volf P."/>
            <person name="Opperdoes F."/>
            <person name="Flegontov P."/>
            <person name="Lukes J."/>
            <person name="Yurchenko V."/>
        </authorList>
    </citation>
    <scope>NUCLEOTIDE SEQUENCE [LARGE SCALE GENOMIC DNA]</scope>
    <source>
        <strain evidence="13 14">ATCC 30220</strain>
    </source>
</reference>
<proteinExistence type="inferred from homology"/>
<dbReference type="OMA" id="KSENWLM"/>
<comment type="caution">
    <text evidence="13">The sequence shown here is derived from an EMBL/GenBank/DDBJ whole genome shotgun (WGS) entry which is preliminary data.</text>
</comment>
<dbReference type="EMBL" id="LJSK01000022">
    <property type="protein sequence ID" value="KPI89531.1"/>
    <property type="molecule type" value="Genomic_DNA"/>
</dbReference>
<dbReference type="InterPro" id="IPR014347">
    <property type="entry name" value="Tautomerase/MIF_sf"/>
</dbReference>
<dbReference type="Gene3D" id="3.30.429.10">
    <property type="entry name" value="Macrophage Migration Inhibitory Factor"/>
    <property type="match status" value="1"/>
</dbReference>
<sequence>MPFIHTTVSTKLDNAKRANLSKAFKAICREALGKPEDFVMTAFNDDTPIEFQNSTEPAAHIRVEVLGTYAPTAPAKVTPAITAAVAKECGIPAARIYVLYFCTPYVGWNGSNF</sequence>
<dbReference type="GO" id="GO:0005125">
    <property type="term" value="F:cytokine activity"/>
    <property type="evidence" value="ECO:0007669"/>
    <property type="project" value="UniProtKB-KW"/>
</dbReference>
<evidence type="ECO:0000313" key="13">
    <source>
        <dbReference type="EMBL" id="KPI89531.1"/>
    </source>
</evidence>
<dbReference type="VEuPathDB" id="TriTrypDB:Lsey_0022_0520"/>
<dbReference type="OrthoDB" id="255819at2759"/>
<evidence type="ECO:0000256" key="9">
    <source>
        <dbReference type="ARBA" id="ARBA00039086"/>
    </source>
</evidence>
<organism evidence="13 14">
    <name type="scientific">Leptomonas seymouri</name>
    <dbReference type="NCBI Taxonomy" id="5684"/>
    <lineage>
        <taxon>Eukaryota</taxon>
        <taxon>Discoba</taxon>
        <taxon>Euglenozoa</taxon>
        <taxon>Kinetoplastea</taxon>
        <taxon>Metakinetoplastina</taxon>
        <taxon>Trypanosomatida</taxon>
        <taxon>Trypanosomatidae</taxon>
        <taxon>Leishmaniinae</taxon>
        <taxon>Leptomonas</taxon>
    </lineage>
</organism>
<keyword evidence="4" id="KW-0964">Secreted</keyword>
<dbReference type="PANTHER" id="PTHR11954">
    <property type="entry name" value="D-DOPACHROME DECARBOXYLASE"/>
    <property type="match status" value="1"/>
</dbReference>
<evidence type="ECO:0000256" key="5">
    <source>
        <dbReference type="ARBA" id="ARBA00023235"/>
    </source>
</evidence>
<evidence type="ECO:0000256" key="3">
    <source>
        <dbReference type="ARBA" id="ARBA00022514"/>
    </source>
</evidence>
<dbReference type="GO" id="GO:0004167">
    <property type="term" value="F:dopachrome isomerase activity"/>
    <property type="evidence" value="ECO:0007669"/>
    <property type="project" value="UniProtKB-EC"/>
</dbReference>